<protein>
    <submittedName>
        <fullName evidence="2">Uncharacterized protein</fullName>
    </submittedName>
</protein>
<dbReference type="EMBL" id="CM000644">
    <property type="protein sequence ID" value="EED90858.1"/>
    <property type="molecule type" value="Genomic_DNA"/>
</dbReference>
<dbReference type="InterPro" id="IPR002763">
    <property type="entry name" value="DUF72"/>
</dbReference>
<dbReference type="OMA" id="CAMPKNA"/>
<dbReference type="RefSeq" id="XP_002292007.1">
    <property type="nucleotide sequence ID" value="XM_002291971.1"/>
</dbReference>
<sequence length="619" mass="69315">MTALRLLLRSQCQEHQAFGILSVYQTMKASTSYQYLLTVTVSTTASTPSSLSTSNITHRSSPSSSPSPIPPLMCQLDNGSSSSIPSSQCMRDYVASKLSAEQLELYQMYSLAGLEDYSWISNESIHTVKDLQSFANRSGKEYGPGKCLWADEFTLRTVSDGFHLTLLIVDDEAQRTNTKRKRKEEDDDVPDGRYLSIGNYPRAVIMHRTRRQHYNAIVVNGHPVISIELLPLNVRSLWSSLSGREKEDNGKATNNPKSLSDTSLDNQQDQPGDKPASLAKEGTTITATTHTTTGKFYCGCAGFSNSAWVGNFYPKSIVGSNSDRQLNHYQEHFTTVELNSTFYGVPLETTVNKWKSICAKSFKLVVKVPKSVTHEHAYLDGTALSFFLKRMQPLGEVLACILVQCPRTLLVDVAQLKTLKSELQEQVSWYTGGIAFEFRNKTTFMDAQVREFLQQNGWELVMHPDSLERSTIGSSQSGRGSANLVEYEPEKLTDLAKFRLPMTSSSGFVYVRLHGINDEHRGEYTLSQLEEIAEQIHNWRRVGMNVFCFILNDLEPSTSSLATGMSNSWRNWCAMPKNAKQLEKLVFDLSNEKVPSAPKMPKANLLNFFGVKSSTRDSR</sequence>
<dbReference type="GeneID" id="7450150"/>
<feature type="compositionally biased region" description="Polar residues" evidence="1">
    <location>
        <begin position="251"/>
        <end position="270"/>
    </location>
</feature>
<gene>
    <name evidence="2" type="ORF">THAPSDRAFT_23740</name>
</gene>
<dbReference type="KEGG" id="tps:THAPSDRAFT_23740"/>
<name>B8C6T0_THAPS</name>
<dbReference type="SUPFAM" id="SSF117396">
    <property type="entry name" value="TM1631-like"/>
    <property type="match status" value="1"/>
</dbReference>
<proteinExistence type="predicted"/>
<dbReference type="PANTHER" id="PTHR30348">
    <property type="entry name" value="UNCHARACTERIZED PROTEIN YECE"/>
    <property type="match status" value="1"/>
</dbReference>
<reference evidence="2 3" key="1">
    <citation type="journal article" date="2004" name="Science">
        <title>The genome of the diatom Thalassiosira pseudonana: ecology, evolution, and metabolism.</title>
        <authorList>
            <person name="Armbrust E.V."/>
            <person name="Berges J.A."/>
            <person name="Bowler C."/>
            <person name="Green B.R."/>
            <person name="Martinez D."/>
            <person name="Putnam N.H."/>
            <person name="Zhou S."/>
            <person name="Allen A.E."/>
            <person name="Apt K.E."/>
            <person name="Bechner M."/>
            <person name="Brzezinski M.A."/>
            <person name="Chaal B.K."/>
            <person name="Chiovitti A."/>
            <person name="Davis A.K."/>
            <person name="Demarest M.S."/>
            <person name="Detter J.C."/>
            <person name="Glavina T."/>
            <person name="Goodstein D."/>
            <person name="Hadi M.Z."/>
            <person name="Hellsten U."/>
            <person name="Hildebrand M."/>
            <person name="Jenkins B.D."/>
            <person name="Jurka J."/>
            <person name="Kapitonov V.V."/>
            <person name="Kroger N."/>
            <person name="Lau W.W."/>
            <person name="Lane T.W."/>
            <person name="Larimer F.W."/>
            <person name="Lippmeier J.C."/>
            <person name="Lucas S."/>
            <person name="Medina M."/>
            <person name="Montsant A."/>
            <person name="Obornik M."/>
            <person name="Parker M.S."/>
            <person name="Palenik B."/>
            <person name="Pazour G.J."/>
            <person name="Richardson P.M."/>
            <person name="Rynearson T.A."/>
            <person name="Saito M.A."/>
            <person name="Schwartz D.C."/>
            <person name="Thamatrakoln K."/>
            <person name="Valentin K."/>
            <person name="Vardi A."/>
            <person name="Wilkerson F.P."/>
            <person name="Rokhsar D.S."/>
        </authorList>
    </citation>
    <scope>NUCLEOTIDE SEQUENCE [LARGE SCALE GENOMIC DNA]</scope>
    <source>
        <strain evidence="2 3">CCMP1335</strain>
    </source>
</reference>
<feature type="region of interest" description="Disordered" evidence="1">
    <location>
        <begin position="45"/>
        <end position="71"/>
    </location>
</feature>
<dbReference type="PaxDb" id="35128-Thaps23740"/>
<organism evidence="2 3">
    <name type="scientific">Thalassiosira pseudonana</name>
    <name type="common">Marine diatom</name>
    <name type="synonym">Cyclotella nana</name>
    <dbReference type="NCBI Taxonomy" id="35128"/>
    <lineage>
        <taxon>Eukaryota</taxon>
        <taxon>Sar</taxon>
        <taxon>Stramenopiles</taxon>
        <taxon>Ochrophyta</taxon>
        <taxon>Bacillariophyta</taxon>
        <taxon>Coscinodiscophyceae</taxon>
        <taxon>Thalassiosirophycidae</taxon>
        <taxon>Thalassiosirales</taxon>
        <taxon>Thalassiosiraceae</taxon>
        <taxon>Thalassiosira</taxon>
    </lineage>
</organism>
<dbReference type="PANTHER" id="PTHR30348:SF4">
    <property type="entry name" value="DUF72 DOMAIN-CONTAINING PROTEIN"/>
    <property type="match status" value="1"/>
</dbReference>
<dbReference type="InterPro" id="IPR036520">
    <property type="entry name" value="UPF0759_sf"/>
</dbReference>
<dbReference type="Pfam" id="PF01904">
    <property type="entry name" value="DUF72"/>
    <property type="match status" value="1"/>
</dbReference>
<evidence type="ECO:0000256" key="1">
    <source>
        <dbReference type="SAM" id="MobiDB-lite"/>
    </source>
</evidence>
<dbReference type="InParanoid" id="B8C6T0"/>
<evidence type="ECO:0000313" key="3">
    <source>
        <dbReference type="Proteomes" id="UP000001449"/>
    </source>
</evidence>
<reference evidence="2 3" key="2">
    <citation type="journal article" date="2008" name="Nature">
        <title>The Phaeodactylum genome reveals the evolutionary history of diatom genomes.</title>
        <authorList>
            <person name="Bowler C."/>
            <person name="Allen A.E."/>
            <person name="Badger J.H."/>
            <person name="Grimwood J."/>
            <person name="Jabbari K."/>
            <person name="Kuo A."/>
            <person name="Maheswari U."/>
            <person name="Martens C."/>
            <person name="Maumus F."/>
            <person name="Otillar R.P."/>
            <person name="Rayko E."/>
            <person name="Salamov A."/>
            <person name="Vandepoele K."/>
            <person name="Beszteri B."/>
            <person name="Gruber A."/>
            <person name="Heijde M."/>
            <person name="Katinka M."/>
            <person name="Mock T."/>
            <person name="Valentin K."/>
            <person name="Verret F."/>
            <person name="Berges J.A."/>
            <person name="Brownlee C."/>
            <person name="Cadoret J.P."/>
            <person name="Chiovitti A."/>
            <person name="Choi C.J."/>
            <person name="Coesel S."/>
            <person name="De Martino A."/>
            <person name="Detter J.C."/>
            <person name="Durkin C."/>
            <person name="Falciatore A."/>
            <person name="Fournet J."/>
            <person name="Haruta M."/>
            <person name="Huysman M.J."/>
            <person name="Jenkins B.D."/>
            <person name="Jiroutova K."/>
            <person name="Jorgensen R.E."/>
            <person name="Joubert Y."/>
            <person name="Kaplan A."/>
            <person name="Kroger N."/>
            <person name="Kroth P.G."/>
            <person name="La Roche J."/>
            <person name="Lindquist E."/>
            <person name="Lommer M."/>
            <person name="Martin-Jezequel V."/>
            <person name="Lopez P.J."/>
            <person name="Lucas S."/>
            <person name="Mangogna M."/>
            <person name="McGinnis K."/>
            <person name="Medlin L.K."/>
            <person name="Montsant A."/>
            <person name="Oudot-Le Secq M.P."/>
            <person name="Napoli C."/>
            <person name="Obornik M."/>
            <person name="Parker M.S."/>
            <person name="Petit J.L."/>
            <person name="Porcel B.M."/>
            <person name="Poulsen N."/>
            <person name="Robison M."/>
            <person name="Rychlewski L."/>
            <person name="Rynearson T.A."/>
            <person name="Schmutz J."/>
            <person name="Shapiro H."/>
            <person name="Siaut M."/>
            <person name="Stanley M."/>
            <person name="Sussman M.R."/>
            <person name="Taylor A.R."/>
            <person name="Vardi A."/>
            <person name="von Dassow P."/>
            <person name="Vyverman W."/>
            <person name="Willis A."/>
            <person name="Wyrwicz L.S."/>
            <person name="Rokhsar D.S."/>
            <person name="Weissenbach J."/>
            <person name="Armbrust E.V."/>
            <person name="Green B.R."/>
            <person name="Van de Peer Y."/>
            <person name="Grigoriev I.V."/>
        </authorList>
    </citation>
    <scope>NUCLEOTIDE SEQUENCE [LARGE SCALE GENOMIC DNA]</scope>
    <source>
        <strain evidence="2 3">CCMP1335</strain>
    </source>
</reference>
<dbReference type="HOGENOM" id="CLU_441826_0_0_1"/>
<feature type="region of interest" description="Disordered" evidence="1">
    <location>
        <begin position="243"/>
        <end position="282"/>
    </location>
</feature>
<dbReference type="AlphaFoldDB" id="B8C6T0"/>
<evidence type="ECO:0000313" key="2">
    <source>
        <dbReference type="EMBL" id="EED90858.1"/>
    </source>
</evidence>
<dbReference type="Proteomes" id="UP000001449">
    <property type="component" value="Chromosome 8"/>
</dbReference>
<dbReference type="eggNOG" id="ENOG502S9RJ">
    <property type="taxonomic scope" value="Eukaryota"/>
</dbReference>
<accession>B8C6T0</accession>
<feature type="compositionally biased region" description="Low complexity" evidence="1">
    <location>
        <begin position="45"/>
        <end position="64"/>
    </location>
</feature>
<keyword evidence="3" id="KW-1185">Reference proteome</keyword>
<dbReference type="Gene3D" id="3.20.20.410">
    <property type="entry name" value="Protein of unknown function UPF0759"/>
    <property type="match status" value="1"/>
</dbReference>